<keyword evidence="8" id="KW-1278">Translocase</keyword>
<feature type="domain" description="HMA" evidence="14">
    <location>
        <begin position="25"/>
        <end position="91"/>
    </location>
</feature>
<evidence type="ECO:0000256" key="12">
    <source>
        <dbReference type="ARBA" id="ARBA00023136"/>
    </source>
</evidence>
<dbReference type="SUPFAM" id="SSF56784">
    <property type="entry name" value="HAD-like"/>
    <property type="match status" value="1"/>
</dbReference>
<comment type="caution">
    <text evidence="15">The sequence shown here is derived from an EMBL/GenBank/DDBJ whole genome shotgun (WGS) entry which is preliminary data.</text>
</comment>
<dbReference type="SFLD" id="SFLDS00003">
    <property type="entry name" value="Haloacid_Dehalogenase"/>
    <property type="match status" value="1"/>
</dbReference>
<dbReference type="GO" id="GO:0016020">
    <property type="term" value="C:membrane"/>
    <property type="evidence" value="ECO:0007669"/>
    <property type="project" value="UniProtKB-SubCell"/>
</dbReference>
<comment type="subcellular location">
    <subcellularLocation>
        <location evidence="1 13">Membrane</location>
    </subcellularLocation>
</comment>
<dbReference type="SUPFAM" id="SSF81665">
    <property type="entry name" value="Calcium ATPase, transmembrane domain M"/>
    <property type="match status" value="1"/>
</dbReference>
<dbReference type="InterPro" id="IPR023298">
    <property type="entry name" value="ATPase_P-typ_TM_dom_sf"/>
</dbReference>
<keyword evidence="10" id="KW-0186">Copper</keyword>
<dbReference type="FunFam" id="3.40.1110.10:FF:000038">
    <property type="entry name" value="Copper-exporting P-type ATPase"/>
    <property type="match status" value="1"/>
</dbReference>
<dbReference type="GO" id="GO:0046872">
    <property type="term" value="F:metal ion binding"/>
    <property type="evidence" value="ECO:0007669"/>
    <property type="project" value="UniProtKB-KW"/>
</dbReference>
<dbReference type="PROSITE" id="PS01047">
    <property type="entry name" value="HMA_1"/>
    <property type="match status" value="1"/>
</dbReference>
<keyword evidence="11" id="KW-0406">Ion transport</keyword>
<name>A0AAV0I6K9_9ROSI</name>
<feature type="transmembrane region" description="Helical" evidence="13">
    <location>
        <begin position="409"/>
        <end position="430"/>
    </location>
</feature>
<dbReference type="PRINTS" id="PR00943">
    <property type="entry name" value="CUATPASE"/>
</dbReference>
<reference evidence="15" key="1">
    <citation type="submission" date="2022-08" db="EMBL/GenBank/DDBJ databases">
        <authorList>
            <person name="Gutierrez-Valencia J."/>
        </authorList>
    </citation>
    <scope>NUCLEOTIDE SEQUENCE</scope>
</reference>
<evidence type="ECO:0000256" key="1">
    <source>
        <dbReference type="ARBA" id="ARBA00004370"/>
    </source>
</evidence>
<dbReference type="InterPro" id="IPR027256">
    <property type="entry name" value="P-typ_ATPase_IB"/>
</dbReference>
<dbReference type="Pfam" id="PF00702">
    <property type="entry name" value="Hydrolase"/>
    <property type="match status" value="1"/>
</dbReference>
<comment type="similarity">
    <text evidence="2 13">Belongs to the cation transport ATPase (P-type) (TC 3.A.3) family. Type IB subfamily.</text>
</comment>
<dbReference type="PANTHER" id="PTHR46594">
    <property type="entry name" value="P-TYPE CATION-TRANSPORTING ATPASE"/>
    <property type="match status" value="1"/>
</dbReference>
<evidence type="ECO:0000256" key="3">
    <source>
        <dbReference type="ARBA" id="ARBA00022448"/>
    </source>
</evidence>
<keyword evidence="7" id="KW-0187">Copper transport</keyword>
<dbReference type="Gene3D" id="3.40.50.1000">
    <property type="entry name" value="HAD superfamily/HAD-like"/>
    <property type="match status" value="1"/>
</dbReference>
<dbReference type="CDD" id="cd00371">
    <property type="entry name" value="HMA"/>
    <property type="match status" value="1"/>
</dbReference>
<evidence type="ECO:0000313" key="16">
    <source>
        <dbReference type="Proteomes" id="UP001154282"/>
    </source>
</evidence>
<dbReference type="GO" id="GO:0016887">
    <property type="term" value="F:ATP hydrolysis activity"/>
    <property type="evidence" value="ECO:0007669"/>
    <property type="project" value="InterPro"/>
</dbReference>
<dbReference type="Pfam" id="PF00403">
    <property type="entry name" value="HMA"/>
    <property type="match status" value="1"/>
</dbReference>
<protein>
    <recommendedName>
        <fullName evidence="14">HMA domain-containing protein</fullName>
    </recommendedName>
</protein>
<keyword evidence="4 13" id="KW-0812">Transmembrane</keyword>
<evidence type="ECO:0000256" key="9">
    <source>
        <dbReference type="ARBA" id="ARBA00022989"/>
    </source>
</evidence>
<feature type="non-terminal residue" evidence="15">
    <location>
        <position position="1"/>
    </location>
</feature>
<dbReference type="FunFam" id="3.30.70.100:FF:000005">
    <property type="entry name" value="Copper-exporting P-type ATPase A"/>
    <property type="match status" value="1"/>
</dbReference>
<dbReference type="GO" id="GO:0006825">
    <property type="term" value="P:copper ion transport"/>
    <property type="evidence" value="ECO:0007669"/>
    <property type="project" value="UniProtKB-KW"/>
</dbReference>
<dbReference type="CDD" id="cd02094">
    <property type="entry name" value="P-type_ATPase_Cu-like"/>
    <property type="match status" value="1"/>
</dbReference>
<feature type="transmembrane region" description="Helical" evidence="13">
    <location>
        <begin position="298"/>
        <end position="315"/>
    </location>
</feature>
<dbReference type="SFLD" id="SFLDF00027">
    <property type="entry name" value="p-type_atpase"/>
    <property type="match status" value="1"/>
</dbReference>
<dbReference type="GO" id="GO:0005524">
    <property type="term" value="F:ATP binding"/>
    <property type="evidence" value="ECO:0007669"/>
    <property type="project" value="UniProtKB-UniRule"/>
</dbReference>
<dbReference type="PANTHER" id="PTHR46594:SF6">
    <property type="entry name" value="COPPER-TRANSPORTING ATPASE RAN1"/>
    <property type="match status" value="1"/>
</dbReference>
<dbReference type="InterPro" id="IPR018303">
    <property type="entry name" value="ATPase_P-typ_P_site"/>
</dbReference>
<dbReference type="InterPro" id="IPR023214">
    <property type="entry name" value="HAD_sf"/>
</dbReference>
<keyword evidence="5 13" id="KW-0479">Metal-binding</keyword>
<evidence type="ECO:0000256" key="7">
    <source>
        <dbReference type="ARBA" id="ARBA00022796"/>
    </source>
</evidence>
<dbReference type="NCBIfam" id="TIGR01494">
    <property type="entry name" value="ATPase_P-type"/>
    <property type="match status" value="2"/>
</dbReference>
<accession>A0AAV0I6K9</accession>
<evidence type="ECO:0000256" key="2">
    <source>
        <dbReference type="ARBA" id="ARBA00006024"/>
    </source>
</evidence>
<feature type="transmembrane region" description="Helical" evidence="13">
    <location>
        <begin position="746"/>
        <end position="768"/>
    </location>
</feature>
<keyword evidence="16" id="KW-1185">Reference proteome</keyword>
<feature type="transmembrane region" description="Helical" evidence="13">
    <location>
        <begin position="195"/>
        <end position="218"/>
    </location>
</feature>
<keyword evidence="13" id="KW-0067">ATP-binding</keyword>
<evidence type="ECO:0000256" key="5">
    <source>
        <dbReference type="ARBA" id="ARBA00022723"/>
    </source>
</evidence>
<dbReference type="Proteomes" id="UP001154282">
    <property type="component" value="Unassembled WGS sequence"/>
</dbReference>
<evidence type="ECO:0000259" key="14">
    <source>
        <dbReference type="PROSITE" id="PS50846"/>
    </source>
</evidence>
<evidence type="ECO:0000256" key="13">
    <source>
        <dbReference type="RuleBase" id="RU362081"/>
    </source>
</evidence>
<dbReference type="InterPro" id="IPR023299">
    <property type="entry name" value="ATPase_P-typ_cyto_dom_N"/>
</dbReference>
<dbReference type="GO" id="GO:0019829">
    <property type="term" value="F:ATPase-coupled monoatomic cation transmembrane transporter activity"/>
    <property type="evidence" value="ECO:0007669"/>
    <property type="project" value="InterPro"/>
</dbReference>
<dbReference type="InterPro" id="IPR036412">
    <property type="entry name" value="HAD-like_sf"/>
</dbReference>
<dbReference type="PROSITE" id="PS50846">
    <property type="entry name" value="HMA_2"/>
    <property type="match status" value="1"/>
</dbReference>
<evidence type="ECO:0000256" key="10">
    <source>
        <dbReference type="ARBA" id="ARBA00023008"/>
    </source>
</evidence>
<dbReference type="SFLD" id="SFLDG00002">
    <property type="entry name" value="C1.7:_P-type_atpase_like"/>
    <property type="match status" value="1"/>
</dbReference>
<dbReference type="FunFam" id="3.40.1110.10:FF:000065">
    <property type="entry name" value="Copper-transporting ATPase RAN1"/>
    <property type="match status" value="1"/>
</dbReference>
<feature type="transmembrane region" description="Helical" evidence="13">
    <location>
        <begin position="264"/>
        <end position="286"/>
    </location>
</feature>
<proteinExistence type="inferred from homology"/>
<dbReference type="InterPro" id="IPR001757">
    <property type="entry name" value="P_typ_ATPase"/>
</dbReference>
<dbReference type="PRINTS" id="PR00942">
    <property type="entry name" value="CUATPASEI"/>
</dbReference>
<feature type="transmembrane region" description="Helical" evidence="13">
    <location>
        <begin position="364"/>
        <end position="389"/>
    </location>
</feature>
<dbReference type="InterPro" id="IPR044492">
    <property type="entry name" value="P_typ_ATPase_HD_dom"/>
</dbReference>
<evidence type="ECO:0000256" key="8">
    <source>
        <dbReference type="ARBA" id="ARBA00022967"/>
    </source>
</evidence>
<sequence length="812" mass="87602">QDDDVKNAIEDAGFDAEKNSDSKTLVGQFTIGGMTCAACVNSVEGILRNLPGVKRAVVALATSLGEVEYDPTIIDKNDIVNAIEDAGFEGALVQSSQQDKIIVGVSGVMTEMDAQLLEGILSTSRGVRQFRYNRISTELEVLFDPEVISSRSLVDGVEEGSNGQFKLHVINPYARMTSKDNEEASNMFRLFMSSLLFSIPVFFIRVICPHIPLLYSVLLWRCGPFIMDDWLKWALVSVVQFVIGKRFYVGAARALKNGSTNMDVLVALGTSASYFYSVCALLYGAATGFWSPTYFETSSMLITFVLLGKYLECLAKGKTSDAIKKLVELAPATALLVDKDKAVLSQIICLVETAQMSKAPIQKFADFVASIFVPTVVAMSLITLLGWYIGGKIGAYPEEWLPENGNFFVFSLMFSISVVVIACPCALGLATPTAVMVATGVGAKHGVLIKGGDALERAQKINYVIFDKTGTLTQGKATVTTAKVFTAMDRGEFLRWVASAEASSEHPLAKAIVEYARHFHFFDGPSPTKDGETHNKDSTISGWLLDVSDFSALPGTGVKCCIDGKRVLVGNRKLMAENGIEISAATESFVVELEDSAKTGILVAFDDKLIGVLGVADPLKREAAVVVEGLQKMGVEPVMVTGDNWRTARAVAKEVGIKDVRAEVMPAGKADVVRALQKDGSTVAMVGDGINDSPALAASDVGMAIGAGTDIAIEAADYVLMRNNLEDVITAIDLSRKTFARIRLNYMFAMVYNVVAIPIAAGVFFPYLRIELPPWAAGACMALSSVSVVCSSLFLRRYKKPRLTTLLKITVE</sequence>
<feature type="transmembrane region" description="Helical" evidence="13">
    <location>
        <begin position="230"/>
        <end position="252"/>
    </location>
</feature>
<keyword evidence="12 13" id="KW-0472">Membrane</keyword>
<keyword evidence="13" id="KW-0547">Nucleotide-binding</keyword>
<gene>
    <name evidence="15" type="ORF">LITE_LOCUS7620</name>
</gene>
<keyword evidence="9 13" id="KW-1133">Transmembrane helix</keyword>
<keyword evidence="6" id="KW-0677">Repeat</keyword>
<dbReference type="Gene3D" id="3.40.1110.10">
    <property type="entry name" value="Calcium-transporting ATPase, cytoplasmic domain N"/>
    <property type="match status" value="1"/>
</dbReference>
<evidence type="ECO:0000256" key="4">
    <source>
        <dbReference type="ARBA" id="ARBA00022692"/>
    </source>
</evidence>
<keyword evidence="3" id="KW-0813">Transport</keyword>
<dbReference type="InterPro" id="IPR006121">
    <property type="entry name" value="HMA_dom"/>
</dbReference>
<dbReference type="InterPro" id="IPR036163">
    <property type="entry name" value="HMA_dom_sf"/>
</dbReference>
<dbReference type="PRINTS" id="PR00119">
    <property type="entry name" value="CATATPASE"/>
</dbReference>
<dbReference type="FunFam" id="3.40.50.1000:FF:000031">
    <property type="entry name" value="Probable copper-transporting ATPase HMA5"/>
    <property type="match status" value="1"/>
</dbReference>
<feature type="transmembrane region" description="Helical" evidence="13">
    <location>
        <begin position="774"/>
        <end position="795"/>
    </location>
</feature>
<dbReference type="InterPro" id="IPR017969">
    <property type="entry name" value="Heavy-metal-associated_CS"/>
</dbReference>
<evidence type="ECO:0000256" key="6">
    <source>
        <dbReference type="ARBA" id="ARBA00022737"/>
    </source>
</evidence>
<dbReference type="PROSITE" id="PS00154">
    <property type="entry name" value="ATPASE_E1_E2"/>
    <property type="match status" value="1"/>
</dbReference>
<evidence type="ECO:0000313" key="15">
    <source>
        <dbReference type="EMBL" id="CAI0392632.1"/>
    </source>
</evidence>
<organism evidence="15 16">
    <name type="scientific">Linum tenue</name>
    <dbReference type="NCBI Taxonomy" id="586396"/>
    <lineage>
        <taxon>Eukaryota</taxon>
        <taxon>Viridiplantae</taxon>
        <taxon>Streptophyta</taxon>
        <taxon>Embryophyta</taxon>
        <taxon>Tracheophyta</taxon>
        <taxon>Spermatophyta</taxon>
        <taxon>Magnoliopsida</taxon>
        <taxon>eudicotyledons</taxon>
        <taxon>Gunneridae</taxon>
        <taxon>Pentapetalae</taxon>
        <taxon>rosids</taxon>
        <taxon>fabids</taxon>
        <taxon>Malpighiales</taxon>
        <taxon>Linaceae</taxon>
        <taxon>Linum</taxon>
    </lineage>
</organism>
<dbReference type="SUPFAM" id="SSF55008">
    <property type="entry name" value="HMA, heavy metal-associated domain"/>
    <property type="match status" value="1"/>
</dbReference>
<evidence type="ECO:0000256" key="11">
    <source>
        <dbReference type="ARBA" id="ARBA00023065"/>
    </source>
</evidence>
<dbReference type="EMBL" id="CAMGYJ010000003">
    <property type="protein sequence ID" value="CAI0392632.1"/>
    <property type="molecule type" value="Genomic_DNA"/>
</dbReference>
<dbReference type="NCBIfam" id="TIGR01525">
    <property type="entry name" value="ATPase-IB_hvy"/>
    <property type="match status" value="1"/>
</dbReference>
<dbReference type="Gene3D" id="3.30.70.100">
    <property type="match status" value="1"/>
</dbReference>
<dbReference type="AlphaFoldDB" id="A0AAV0I6K9"/>